<dbReference type="InterPro" id="IPR012748">
    <property type="entry name" value="Rieske-like_NirD"/>
</dbReference>
<evidence type="ECO:0000256" key="1">
    <source>
        <dbReference type="ARBA" id="ARBA00022714"/>
    </source>
</evidence>
<dbReference type="PROSITE" id="PS51296">
    <property type="entry name" value="RIESKE"/>
    <property type="match status" value="1"/>
</dbReference>
<dbReference type="PANTHER" id="PTHR21496:SF0">
    <property type="entry name" value="RIESKE DOMAIN-CONTAINING PROTEIN"/>
    <property type="match status" value="1"/>
</dbReference>
<evidence type="ECO:0000256" key="6">
    <source>
        <dbReference type="ARBA" id="ARBA00023063"/>
    </source>
</evidence>
<keyword evidence="4" id="KW-0408">Iron</keyword>
<protein>
    <recommendedName>
        <fullName evidence="8">Rieske domain-containing protein</fullName>
    </recommendedName>
</protein>
<evidence type="ECO:0000313" key="9">
    <source>
        <dbReference type="EMBL" id="SVA98944.1"/>
    </source>
</evidence>
<dbReference type="SUPFAM" id="SSF50022">
    <property type="entry name" value="ISP domain"/>
    <property type="match status" value="1"/>
</dbReference>
<evidence type="ECO:0000256" key="7">
    <source>
        <dbReference type="ARBA" id="ARBA00034078"/>
    </source>
</evidence>
<name>A0A382AC41_9ZZZZ</name>
<organism evidence="9">
    <name type="scientific">marine metagenome</name>
    <dbReference type="NCBI Taxonomy" id="408172"/>
    <lineage>
        <taxon>unclassified sequences</taxon>
        <taxon>metagenomes</taxon>
        <taxon>ecological metagenomes</taxon>
    </lineage>
</organism>
<evidence type="ECO:0000256" key="3">
    <source>
        <dbReference type="ARBA" id="ARBA00023002"/>
    </source>
</evidence>
<evidence type="ECO:0000256" key="2">
    <source>
        <dbReference type="ARBA" id="ARBA00022723"/>
    </source>
</evidence>
<dbReference type="Gene3D" id="2.102.10.10">
    <property type="entry name" value="Rieske [2Fe-2S] iron-sulphur domain"/>
    <property type="match status" value="1"/>
</dbReference>
<dbReference type="GO" id="GO:0051537">
    <property type="term" value="F:2 iron, 2 sulfur cluster binding"/>
    <property type="evidence" value="ECO:0007669"/>
    <property type="project" value="UniProtKB-KW"/>
</dbReference>
<evidence type="ECO:0000256" key="5">
    <source>
        <dbReference type="ARBA" id="ARBA00023014"/>
    </source>
</evidence>
<dbReference type="GO" id="GO:0008942">
    <property type="term" value="F:nitrite reductase [NAD(P)H] activity"/>
    <property type="evidence" value="ECO:0007669"/>
    <property type="project" value="InterPro"/>
</dbReference>
<proteinExistence type="predicted"/>
<keyword evidence="6" id="KW-0534">Nitrate assimilation</keyword>
<dbReference type="InterPro" id="IPR017941">
    <property type="entry name" value="Rieske_2Fe-2S"/>
</dbReference>
<keyword evidence="2" id="KW-0479">Metal-binding</keyword>
<comment type="cofactor">
    <cofactor evidence="7">
        <name>[2Fe-2S] cluster</name>
        <dbReference type="ChEBI" id="CHEBI:190135"/>
    </cofactor>
</comment>
<dbReference type="GO" id="GO:0042128">
    <property type="term" value="P:nitrate assimilation"/>
    <property type="evidence" value="ECO:0007669"/>
    <property type="project" value="UniProtKB-KW"/>
</dbReference>
<keyword evidence="1" id="KW-0001">2Fe-2S</keyword>
<keyword evidence="3" id="KW-0560">Oxidoreductase</keyword>
<keyword evidence="5" id="KW-0411">Iron-sulfur</keyword>
<feature type="non-terminal residue" evidence="9">
    <location>
        <position position="1"/>
    </location>
</feature>
<dbReference type="GO" id="GO:0046872">
    <property type="term" value="F:metal ion binding"/>
    <property type="evidence" value="ECO:0007669"/>
    <property type="project" value="UniProtKB-KW"/>
</dbReference>
<dbReference type="InterPro" id="IPR036922">
    <property type="entry name" value="Rieske_2Fe-2S_sf"/>
</dbReference>
<sequence length="103" mass="11614">VSHYTTIAETEEIPSGERKRIEIDGQRISIFNIDNTYYAINDTCPHKRTAPLIRGKLDGIGIKCPNHGYRFDLETGECNIDSAFNTKVYPIKVEGNSILIDLD</sequence>
<dbReference type="AlphaFoldDB" id="A0A382AC41"/>
<dbReference type="EMBL" id="UINC01024726">
    <property type="protein sequence ID" value="SVA98944.1"/>
    <property type="molecule type" value="Genomic_DNA"/>
</dbReference>
<reference evidence="9" key="1">
    <citation type="submission" date="2018-05" db="EMBL/GenBank/DDBJ databases">
        <authorList>
            <person name="Lanie J.A."/>
            <person name="Ng W.-L."/>
            <person name="Kazmierczak K.M."/>
            <person name="Andrzejewski T.M."/>
            <person name="Davidsen T.M."/>
            <person name="Wayne K.J."/>
            <person name="Tettelin H."/>
            <person name="Glass J.I."/>
            <person name="Rusch D."/>
            <person name="Podicherti R."/>
            <person name="Tsui H.-C.T."/>
            <person name="Winkler M.E."/>
        </authorList>
    </citation>
    <scope>NUCLEOTIDE SEQUENCE</scope>
</reference>
<dbReference type="Pfam" id="PF13806">
    <property type="entry name" value="Rieske_2"/>
    <property type="match status" value="1"/>
</dbReference>
<evidence type="ECO:0000256" key="4">
    <source>
        <dbReference type="ARBA" id="ARBA00023004"/>
    </source>
</evidence>
<accession>A0A382AC41</accession>
<gene>
    <name evidence="9" type="ORF">METZ01_LOCUS151798</name>
</gene>
<evidence type="ECO:0000259" key="8">
    <source>
        <dbReference type="PROSITE" id="PS51296"/>
    </source>
</evidence>
<dbReference type="PANTHER" id="PTHR21496">
    <property type="entry name" value="FERREDOXIN-RELATED"/>
    <property type="match status" value="1"/>
</dbReference>
<feature type="domain" description="Rieske" evidence="8">
    <location>
        <begin position="4"/>
        <end position="100"/>
    </location>
</feature>